<feature type="transmembrane region" description="Helical" evidence="6">
    <location>
        <begin position="33"/>
        <end position="53"/>
    </location>
</feature>
<keyword evidence="6" id="KW-0813">Transport</keyword>
<keyword evidence="6" id="KW-1003">Cell membrane</keyword>
<keyword evidence="8" id="KW-1185">Reference proteome</keyword>
<name>A0ABY6L2C4_9ARAC</name>
<evidence type="ECO:0000256" key="4">
    <source>
        <dbReference type="ARBA" id="ARBA00023136"/>
    </source>
</evidence>
<comment type="subcellular location">
    <subcellularLocation>
        <location evidence="6">Cell membrane</location>
        <topology evidence="6">Multi-pass membrane protein</topology>
    </subcellularLocation>
    <subcellularLocation>
        <location evidence="1">Membrane</location>
    </subcellularLocation>
</comment>
<feature type="transmembrane region" description="Helical" evidence="6">
    <location>
        <begin position="164"/>
        <end position="187"/>
    </location>
</feature>
<dbReference type="PANTHER" id="PTHR10736">
    <property type="entry name" value="BESTROPHIN"/>
    <property type="match status" value="1"/>
</dbReference>
<evidence type="ECO:0000256" key="6">
    <source>
        <dbReference type="RuleBase" id="RU363126"/>
    </source>
</evidence>
<evidence type="ECO:0000256" key="3">
    <source>
        <dbReference type="ARBA" id="ARBA00022989"/>
    </source>
</evidence>
<evidence type="ECO:0000313" key="8">
    <source>
        <dbReference type="Proteomes" id="UP001235939"/>
    </source>
</evidence>
<sequence>MDWNAMTVERAEKATMVGRKLWRGLETSWRGHVFLYIIHVSRTCLLISSLVHGVDERSRMIRRNLGRYLLLMQVLTFQAVSTAIKKRFPTTDHLRTAGLFTEEEHKIYENTTLPVPIWWLPAQWFTGLIMRARKEGRIKDSIQMGLILQELLVYRGLCGNMFSYDWISVPLVYTQVVTLATYAYFIFQVMAQQILDPDKDPNRELDVFFPFFVFLQFLFYIGWLKVAEQILNPYGEDDDDFELNWCLDRNLQSTQLFKCEYLRL</sequence>
<proteinExistence type="inferred from homology"/>
<evidence type="ECO:0000256" key="2">
    <source>
        <dbReference type="ARBA" id="ARBA00022692"/>
    </source>
</evidence>
<dbReference type="PANTHER" id="PTHR10736:SF0">
    <property type="entry name" value="BESTROPHIN HOMOLOG"/>
    <property type="match status" value="1"/>
</dbReference>
<evidence type="ECO:0000256" key="5">
    <source>
        <dbReference type="ARBA" id="ARBA00034769"/>
    </source>
</evidence>
<dbReference type="InterPro" id="IPR021134">
    <property type="entry name" value="Bestrophin-like"/>
</dbReference>
<keyword evidence="6" id="KW-0869">Chloride channel</keyword>
<keyword evidence="4 6" id="KW-0472">Membrane</keyword>
<comment type="similarity">
    <text evidence="5 6">Belongs to the anion channel-forming bestrophin (TC 1.A.46) family. Calcium-sensitive chloride channel subfamily.</text>
</comment>
<reference evidence="7 8" key="1">
    <citation type="submission" date="2022-01" db="EMBL/GenBank/DDBJ databases">
        <title>A chromosomal length assembly of Cordylochernes scorpioides.</title>
        <authorList>
            <person name="Zeh D."/>
            <person name="Zeh J."/>
        </authorList>
    </citation>
    <scope>NUCLEOTIDE SEQUENCE [LARGE SCALE GENOMIC DNA]</scope>
    <source>
        <strain evidence="7">IN4F17</strain>
        <tissue evidence="7">Whole Body</tissue>
    </source>
</reference>
<dbReference type="EMBL" id="CP092872">
    <property type="protein sequence ID" value="UYV73545.1"/>
    <property type="molecule type" value="Genomic_DNA"/>
</dbReference>
<accession>A0ABY6L2C4</accession>
<dbReference type="Pfam" id="PF01062">
    <property type="entry name" value="Bestrophin"/>
    <property type="match status" value="1"/>
</dbReference>
<protein>
    <recommendedName>
        <fullName evidence="6">Bestrophin homolog</fullName>
    </recommendedName>
</protein>
<dbReference type="Proteomes" id="UP001235939">
    <property type="component" value="Chromosome 10"/>
</dbReference>
<keyword evidence="6" id="KW-0868">Chloride</keyword>
<comment type="function">
    <text evidence="6">Forms chloride channels.</text>
</comment>
<evidence type="ECO:0000256" key="1">
    <source>
        <dbReference type="ARBA" id="ARBA00004370"/>
    </source>
</evidence>
<keyword evidence="3 6" id="KW-1133">Transmembrane helix</keyword>
<keyword evidence="6" id="KW-0406">Ion transport</keyword>
<dbReference type="InterPro" id="IPR000615">
    <property type="entry name" value="Bestrophin"/>
</dbReference>
<evidence type="ECO:0000313" key="7">
    <source>
        <dbReference type="EMBL" id="UYV73545.1"/>
    </source>
</evidence>
<gene>
    <name evidence="7" type="ORF">LAZ67_10004061</name>
</gene>
<keyword evidence="2 6" id="KW-0812">Transmembrane</keyword>
<keyword evidence="6" id="KW-0407">Ion channel</keyword>
<feature type="transmembrane region" description="Helical" evidence="6">
    <location>
        <begin position="207"/>
        <end position="224"/>
    </location>
</feature>
<organism evidence="7 8">
    <name type="scientific">Cordylochernes scorpioides</name>
    <dbReference type="NCBI Taxonomy" id="51811"/>
    <lineage>
        <taxon>Eukaryota</taxon>
        <taxon>Metazoa</taxon>
        <taxon>Ecdysozoa</taxon>
        <taxon>Arthropoda</taxon>
        <taxon>Chelicerata</taxon>
        <taxon>Arachnida</taxon>
        <taxon>Pseudoscorpiones</taxon>
        <taxon>Cheliferoidea</taxon>
        <taxon>Chernetidae</taxon>
        <taxon>Cordylochernes</taxon>
    </lineage>
</organism>